<evidence type="ECO:0000256" key="4">
    <source>
        <dbReference type="ARBA" id="ARBA00022801"/>
    </source>
</evidence>
<dbReference type="Gene3D" id="3.30.830.10">
    <property type="entry name" value="Metalloenzyme, LuxS/M16 peptidase-like"/>
    <property type="match status" value="4"/>
</dbReference>
<evidence type="ECO:0008006" key="15">
    <source>
        <dbReference type="Google" id="ProtNLM"/>
    </source>
</evidence>
<dbReference type="InterPro" id="IPR050626">
    <property type="entry name" value="Peptidase_M16"/>
</dbReference>
<dbReference type="Proteomes" id="UP000005408">
    <property type="component" value="Unassembled WGS sequence"/>
</dbReference>
<feature type="region of interest" description="Disordered" evidence="8">
    <location>
        <begin position="19"/>
        <end position="69"/>
    </location>
</feature>
<evidence type="ECO:0000256" key="5">
    <source>
        <dbReference type="ARBA" id="ARBA00022833"/>
    </source>
</evidence>
<dbReference type="Pfam" id="PF16187">
    <property type="entry name" value="Peptidase_M16_M"/>
    <property type="match status" value="1"/>
</dbReference>
<feature type="compositionally biased region" description="Acidic residues" evidence="8">
    <location>
        <begin position="21"/>
        <end position="64"/>
    </location>
</feature>
<dbReference type="InterPro" id="IPR054734">
    <property type="entry name" value="PqqF-like_C_4"/>
</dbReference>
<keyword evidence="3" id="KW-0479">Metal-binding</keyword>
<evidence type="ECO:0000313" key="14">
    <source>
        <dbReference type="Proteomes" id="UP000005408"/>
    </source>
</evidence>
<dbReference type="InterPro" id="IPR011765">
    <property type="entry name" value="Pept_M16_N"/>
</dbReference>
<evidence type="ECO:0000256" key="2">
    <source>
        <dbReference type="ARBA" id="ARBA00022670"/>
    </source>
</evidence>
<organism evidence="13 14">
    <name type="scientific">Magallana gigas</name>
    <name type="common">Pacific oyster</name>
    <name type="synonym">Crassostrea gigas</name>
    <dbReference type="NCBI Taxonomy" id="29159"/>
    <lineage>
        <taxon>Eukaryota</taxon>
        <taxon>Metazoa</taxon>
        <taxon>Spiralia</taxon>
        <taxon>Lophotrochozoa</taxon>
        <taxon>Mollusca</taxon>
        <taxon>Bivalvia</taxon>
        <taxon>Autobranchia</taxon>
        <taxon>Pteriomorphia</taxon>
        <taxon>Ostreida</taxon>
        <taxon>Ostreoidea</taxon>
        <taxon>Ostreidae</taxon>
        <taxon>Magallana</taxon>
    </lineage>
</organism>
<dbReference type="GO" id="GO:0046872">
    <property type="term" value="F:metal ion binding"/>
    <property type="evidence" value="ECO:0007669"/>
    <property type="project" value="UniProtKB-KW"/>
</dbReference>
<evidence type="ECO:0000259" key="11">
    <source>
        <dbReference type="Pfam" id="PF16187"/>
    </source>
</evidence>
<keyword evidence="14" id="KW-1185">Reference proteome</keyword>
<keyword evidence="2" id="KW-0645">Protease</keyword>
<dbReference type="InterPro" id="IPR011249">
    <property type="entry name" value="Metalloenz_LuxS/M16"/>
</dbReference>
<dbReference type="PROSITE" id="PS00143">
    <property type="entry name" value="INSULINASE"/>
    <property type="match status" value="1"/>
</dbReference>
<feature type="domain" description="Coenzyme PQQ synthesis protein F-like C-terminal lobe" evidence="12">
    <location>
        <begin position="797"/>
        <end position="897"/>
    </location>
</feature>
<protein>
    <recommendedName>
        <fullName evidence="15">Nardilysin</fullName>
    </recommendedName>
</protein>
<reference evidence="13" key="1">
    <citation type="submission" date="2022-08" db="UniProtKB">
        <authorList>
            <consortium name="EnsemblMetazoa"/>
        </authorList>
    </citation>
    <scope>IDENTIFICATION</scope>
    <source>
        <strain evidence="13">05x7-T-G4-1.051#20</strain>
    </source>
</reference>
<evidence type="ECO:0000256" key="1">
    <source>
        <dbReference type="ARBA" id="ARBA00007261"/>
    </source>
</evidence>
<evidence type="ECO:0000259" key="12">
    <source>
        <dbReference type="Pfam" id="PF22456"/>
    </source>
</evidence>
<feature type="domain" description="Peptidase M16 N-terminal" evidence="9">
    <location>
        <begin position="65"/>
        <end position="177"/>
    </location>
</feature>
<keyword evidence="5" id="KW-0862">Zinc</keyword>
<dbReference type="InterPro" id="IPR007863">
    <property type="entry name" value="Peptidase_M16_C"/>
</dbReference>
<evidence type="ECO:0000256" key="3">
    <source>
        <dbReference type="ARBA" id="ARBA00022723"/>
    </source>
</evidence>
<evidence type="ECO:0000259" key="9">
    <source>
        <dbReference type="Pfam" id="PF00675"/>
    </source>
</evidence>
<dbReference type="EnsemblMetazoa" id="G1632.2">
    <property type="protein sequence ID" value="G1632.2:cds"/>
    <property type="gene ID" value="G1632"/>
</dbReference>
<sequence length="1013" mass="117975">MTVEWINLENGLQAILISDLLENEEEAEEAPWDDEDERENEEDEEESQKEADMETDDEEEEEEGGEKKSAAALCISNGSFSDPPNIPGLAHFLEHMVFMGSKKYPQENKLDDFLGKHGGYTNAWTDCERTSFHFDVEQKYFHQALDIFAQFFIHPLLRQDSVDREIQAVDSEYQMSLPSDDERACMLYGSLAKEGHPMRKFFTGSIDSLKTIPQQNGIDVYGNLKEFEHKMYSAQFMTLAVQSKVSLDKLEKWVRDIFSEVPNNKLPKQSFDLLKDPFDMEKFGKLYYIDPVKDKHMLEIIWSFPSMLPHYRKKPLSYLDFFLGHEGEGSLLAYLKSRYFATEVESGHSYNGFELNTTATQFVVNLTLTDQGLDQFEEVLLAVFQYIHMLQAKGVQKQYFDEMKTIEETKFRFKEKGDPMDYVERVSENMQLFVPEDVLTGRDFLYEYDPELIAKCLANLRADNCCVFLSSKQLAEKCDRQDVKWIPVKYGVGDIKPEWRKKWQDPPMNQDLQLPKPNNSIATDFTMAEVEAELTTKHPIVLSENEHCTLYYKKDMKFKVPKAHVCVQLMSPVVNQSVKSHTLLKIFEAVMNHNLDAPAYPAILADYDYSTRVDDTGIRFKVTGFNQKLPELFDLLLNAVFEYSCDDELFPFMRNKVKRDLFNAIIKPSELVRMLRFSVLDPNNKSAAEMYAEIDSLTNQDFQQILAEFRQNIKADILVVGNVTPKEAMWYKERLESKLNGKVEPSSMYKRRLYQIPRQWSFCQINSFNMEDANSVITVYLQSDPGDIRATVINELLDTRMQEPCFDVLRTQLQLGYSVYCQNLLTYGVMGMAIVVQFQAQKFSMHEVDNHIEDFLNKFKEILDKMTTEEFDTLVESLVATKQTEDTHLGEEVKRYWGECIEQNYVFDRLEKEVAILKTLTLDDLKDWYKHYLGENQRRISFQVLGNPEVEQADVSSPKEEMEPPHKRANTDKERCYRMIPVRDSSYQDHQCITDMHSFKSKLTLFDHHCITK</sequence>
<evidence type="ECO:0000259" key="10">
    <source>
        <dbReference type="Pfam" id="PF05193"/>
    </source>
</evidence>
<evidence type="ECO:0000256" key="8">
    <source>
        <dbReference type="SAM" id="MobiDB-lite"/>
    </source>
</evidence>
<dbReference type="InterPro" id="IPR001431">
    <property type="entry name" value="Pept_M16_Zn_BS"/>
</dbReference>
<name>A0A8W8J0G1_MAGGI</name>
<evidence type="ECO:0000256" key="7">
    <source>
        <dbReference type="RuleBase" id="RU004447"/>
    </source>
</evidence>
<dbReference type="GO" id="GO:0006508">
    <property type="term" value="P:proteolysis"/>
    <property type="evidence" value="ECO:0007669"/>
    <property type="project" value="UniProtKB-KW"/>
</dbReference>
<feature type="domain" description="Peptidase M16 middle/third" evidence="11">
    <location>
        <begin position="411"/>
        <end position="692"/>
    </location>
</feature>
<dbReference type="FunFam" id="3.30.830.10:FF:000005">
    <property type="entry name" value="nardilysin isoform X1"/>
    <property type="match status" value="1"/>
</dbReference>
<dbReference type="Pfam" id="PF00675">
    <property type="entry name" value="Peptidase_M16"/>
    <property type="match status" value="1"/>
</dbReference>
<dbReference type="Pfam" id="PF22456">
    <property type="entry name" value="PqqF-like_C_4"/>
    <property type="match status" value="1"/>
</dbReference>
<keyword evidence="4" id="KW-0378">Hydrolase</keyword>
<dbReference type="PANTHER" id="PTHR43690:SF18">
    <property type="entry name" value="INSULIN-DEGRADING ENZYME-RELATED"/>
    <property type="match status" value="1"/>
</dbReference>
<proteinExistence type="inferred from homology"/>
<dbReference type="InterPro" id="IPR032632">
    <property type="entry name" value="Peptidase_M16_M"/>
</dbReference>
<evidence type="ECO:0000256" key="6">
    <source>
        <dbReference type="ARBA" id="ARBA00023049"/>
    </source>
</evidence>
<dbReference type="GO" id="GO:0004222">
    <property type="term" value="F:metalloendopeptidase activity"/>
    <property type="evidence" value="ECO:0007669"/>
    <property type="project" value="InterPro"/>
</dbReference>
<dbReference type="AlphaFoldDB" id="A0A8W8J0G1"/>
<dbReference type="Pfam" id="PF05193">
    <property type="entry name" value="Peptidase_M16_C"/>
    <property type="match status" value="1"/>
</dbReference>
<comment type="similarity">
    <text evidence="1 7">Belongs to the peptidase M16 family.</text>
</comment>
<dbReference type="PANTHER" id="PTHR43690">
    <property type="entry name" value="NARDILYSIN"/>
    <property type="match status" value="1"/>
</dbReference>
<keyword evidence="6" id="KW-0482">Metalloprotease</keyword>
<evidence type="ECO:0000313" key="13">
    <source>
        <dbReference type="EnsemblMetazoa" id="G1632.2:cds"/>
    </source>
</evidence>
<accession>A0A8W8J0G1</accession>
<feature type="domain" description="Peptidase M16 C-terminal" evidence="10">
    <location>
        <begin position="223"/>
        <end position="405"/>
    </location>
</feature>
<dbReference type="SUPFAM" id="SSF63411">
    <property type="entry name" value="LuxS/MPP-like metallohydrolase"/>
    <property type="match status" value="4"/>
</dbReference>
<dbReference type="GO" id="GO:0005737">
    <property type="term" value="C:cytoplasm"/>
    <property type="evidence" value="ECO:0007669"/>
    <property type="project" value="UniProtKB-ARBA"/>
</dbReference>